<name>A0A3G4ZKA4_9VIRU</name>
<evidence type="ECO:0000259" key="5">
    <source>
        <dbReference type="PROSITE" id="PS50011"/>
    </source>
</evidence>
<evidence type="ECO:0000256" key="1">
    <source>
        <dbReference type="ARBA" id="ARBA00022679"/>
    </source>
</evidence>
<evidence type="ECO:0000256" key="4">
    <source>
        <dbReference type="ARBA" id="ARBA00022840"/>
    </source>
</evidence>
<dbReference type="GO" id="GO:0016020">
    <property type="term" value="C:membrane"/>
    <property type="evidence" value="ECO:0007669"/>
    <property type="project" value="TreeGrafter"/>
</dbReference>
<organism evidence="6">
    <name type="scientific">Terrestrivirus sp</name>
    <dbReference type="NCBI Taxonomy" id="2487775"/>
    <lineage>
        <taxon>Viruses</taxon>
        <taxon>Varidnaviria</taxon>
        <taxon>Bamfordvirae</taxon>
        <taxon>Nucleocytoviricota</taxon>
        <taxon>Megaviricetes</taxon>
        <taxon>Imitervirales</taxon>
        <taxon>Mimiviridae</taxon>
        <taxon>Klosneuvirinae</taxon>
    </lineage>
</organism>
<dbReference type="EMBL" id="MK071979">
    <property type="protein sequence ID" value="AYV75272.1"/>
    <property type="molecule type" value="Genomic_DNA"/>
</dbReference>
<dbReference type="PANTHER" id="PTHR24348:SF22">
    <property type="entry name" value="NON-SPECIFIC SERINE_THREONINE PROTEIN KINASE"/>
    <property type="match status" value="1"/>
</dbReference>
<dbReference type="PROSITE" id="PS50011">
    <property type="entry name" value="PROTEIN_KINASE_DOM"/>
    <property type="match status" value="1"/>
</dbReference>
<dbReference type="InterPro" id="IPR011009">
    <property type="entry name" value="Kinase-like_dom_sf"/>
</dbReference>
<dbReference type="SUPFAM" id="SSF56112">
    <property type="entry name" value="Protein kinase-like (PK-like)"/>
    <property type="match status" value="1"/>
</dbReference>
<keyword evidence="1" id="KW-0808">Transferase</keyword>
<feature type="domain" description="Protein kinase" evidence="5">
    <location>
        <begin position="1"/>
        <end position="260"/>
    </location>
</feature>
<dbReference type="GO" id="GO:0005524">
    <property type="term" value="F:ATP binding"/>
    <property type="evidence" value="ECO:0007669"/>
    <property type="project" value="UniProtKB-KW"/>
</dbReference>
<evidence type="ECO:0000313" key="6">
    <source>
        <dbReference type="EMBL" id="AYV75272.1"/>
    </source>
</evidence>
<dbReference type="InterPro" id="IPR045269">
    <property type="entry name" value="Atg1-like"/>
</dbReference>
<dbReference type="GO" id="GO:0042594">
    <property type="term" value="P:response to starvation"/>
    <property type="evidence" value="ECO:0007669"/>
    <property type="project" value="TreeGrafter"/>
</dbReference>
<dbReference type="InterPro" id="IPR000719">
    <property type="entry name" value="Prot_kinase_dom"/>
</dbReference>
<evidence type="ECO:0000256" key="2">
    <source>
        <dbReference type="ARBA" id="ARBA00022741"/>
    </source>
</evidence>
<keyword evidence="3" id="KW-0418">Kinase</keyword>
<keyword evidence="4" id="KW-0067">ATP-binding</keyword>
<dbReference type="PANTHER" id="PTHR24348">
    <property type="entry name" value="SERINE/THREONINE-PROTEIN KINASE UNC-51-RELATED"/>
    <property type="match status" value="1"/>
</dbReference>
<proteinExistence type="predicted"/>
<gene>
    <name evidence="6" type="ORF">Terrestrivirus1_146</name>
</gene>
<evidence type="ECO:0000256" key="3">
    <source>
        <dbReference type="ARBA" id="ARBA00022777"/>
    </source>
</evidence>
<accession>A0A3G4ZKA4</accession>
<dbReference type="Gene3D" id="1.10.510.10">
    <property type="entry name" value="Transferase(Phosphotransferase) domain 1"/>
    <property type="match status" value="1"/>
</dbReference>
<protein>
    <recommendedName>
        <fullName evidence="5">Protein kinase domain-containing protein</fullName>
    </recommendedName>
</protein>
<dbReference type="GO" id="GO:0004674">
    <property type="term" value="F:protein serine/threonine kinase activity"/>
    <property type="evidence" value="ECO:0007669"/>
    <property type="project" value="InterPro"/>
</dbReference>
<keyword evidence="2" id="KW-0547">Nucleotide-binding</keyword>
<sequence>MIKLEKLIDHTYLHDELYEGEYNGEKCLILKFQNCIDQDEHKYYNILIENMKKCSHPGLIKFIDRQHESYKNYIIMEYPGVRLMDYLNGISKLNFGSQGLMKIMSQLAQILAYLEEQNMYHLFLSTENIFIDPETYAVKLFDYGVEFCDRHPTHWGSGPEYSYYESPRTTLRDKHTRKKEDVWIYGMILYQLFVGEHANTRGFLYNSWDYYTKWLFNPRTPVVIERCHDSKIQNIIRKCLTWEEYRPTMKEVLELVNDYTNKK</sequence>
<reference evidence="6" key="1">
    <citation type="submission" date="2018-10" db="EMBL/GenBank/DDBJ databases">
        <title>Hidden diversity of soil giant viruses.</title>
        <authorList>
            <person name="Schulz F."/>
            <person name="Alteio L."/>
            <person name="Goudeau D."/>
            <person name="Ryan E.M."/>
            <person name="Malmstrom R.R."/>
            <person name="Blanchard J."/>
            <person name="Woyke T."/>
        </authorList>
    </citation>
    <scope>NUCLEOTIDE SEQUENCE</scope>
    <source>
        <strain evidence="6">TEV1</strain>
    </source>
</reference>
<dbReference type="Pfam" id="PF00069">
    <property type="entry name" value="Pkinase"/>
    <property type="match status" value="1"/>
</dbReference>